<accession>A0A4C1TQC5</accession>
<dbReference type="Proteomes" id="UP000299102">
    <property type="component" value="Unassembled WGS sequence"/>
</dbReference>
<name>A0A4C1TQC5_EUMVA</name>
<sequence>MISYKILELGRSGLCPKLGLIEDLELLSIVAIDDDDVRDPRVDEVLLSVLRWTLIGRQSLAFSTGFYPFKLGVRKKVILRVVSLSNGRPSHAVTFEFVVVTLQPFFLDTYLLISDGGKSGLQKKGKLWGDEGRVGHQNSHLLDETQQRPEAFKCNENDLDRSAENARERRLPHCVSRECG</sequence>
<comment type="caution">
    <text evidence="1">The sequence shown here is derived from an EMBL/GenBank/DDBJ whole genome shotgun (WGS) entry which is preliminary data.</text>
</comment>
<protein>
    <submittedName>
        <fullName evidence="1">Uncharacterized protein</fullName>
    </submittedName>
</protein>
<evidence type="ECO:0000313" key="2">
    <source>
        <dbReference type="Proteomes" id="UP000299102"/>
    </source>
</evidence>
<dbReference type="EMBL" id="BGZK01000077">
    <property type="protein sequence ID" value="GBP16180.1"/>
    <property type="molecule type" value="Genomic_DNA"/>
</dbReference>
<organism evidence="1 2">
    <name type="scientific">Eumeta variegata</name>
    <name type="common">Bagworm moth</name>
    <name type="synonym">Eumeta japonica</name>
    <dbReference type="NCBI Taxonomy" id="151549"/>
    <lineage>
        <taxon>Eukaryota</taxon>
        <taxon>Metazoa</taxon>
        <taxon>Ecdysozoa</taxon>
        <taxon>Arthropoda</taxon>
        <taxon>Hexapoda</taxon>
        <taxon>Insecta</taxon>
        <taxon>Pterygota</taxon>
        <taxon>Neoptera</taxon>
        <taxon>Endopterygota</taxon>
        <taxon>Lepidoptera</taxon>
        <taxon>Glossata</taxon>
        <taxon>Ditrysia</taxon>
        <taxon>Tineoidea</taxon>
        <taxon>Psychidae</taxon>
        <taxon>Oiketicinae</taxon>
        <taxon>Eumeta</taxon>
    </lineage>
</organism>
<evidence type="ECO:0000313" key="1">
    <source>
        <dbReference type="EMBL" id="GBP16180.1"/>
    </source>
</evidence>
<keyword evidence="2" id="KW-1185">Reference proteome</keyword>
<reference evidence="1 2" key="1">
    <citation type="journal article" date="2019" name="Commun. Biol.">
        <title>The bagworm genome reveals a unique fibroin gene that provides high tensile strength.</title>
        <authorList>
            <person name="Kono N."/>
            <person name="Nakamura H."/>
            <person name="Ohtoshi R."/>
            <person name="Tomita M."/>
            <person name="Numata K."/>
            <person name="Arakawa K."/>
        </authorList>
    </citation>
    <scope>NUCLEOTIDE SEQUENCE [LARGE SCALE GENOMIC DNA]</scope>
</reference>
<gene>
    <name evidence="1" type="ORF">EVAR_9895_1</name>
</gene>
<proteinExistence type="predicted"/>
<dbReference type="AlphaFoldDB" id="A0A4C1TQC5"/>